<sequence length="174" mass="19642">MVFGISGIFAAARAETLNVTWCRDENTGYVVEFDSTVKLIDLKKWFESRGFKPKIFFPDVEVHEFKDPHHPRYAPKLAAVVGAWEAIKEADLNKTVKQTLVKWLNLNAAKYELLGEDGLPRANIIQELAGIANWEPSGGAPKTRSKEIAEDKNTEIMSEMDIKNVFDDDSEIPF</sequence>
<proteinExistence type="predicted"/>
<dbReference type="RefSeq" id="WP_008038594.1">
    <property type="nucleotide sequence ID" value="NZ_JH725147.1"/>
</dbReference>
<dbReference type="STRING" id="1094558.ME5_00764"/>
<organism evidence="1 2">
    <name type="scientific">Bartonella tamiae Th239</name>
    <dbReference type="NCBI Taxonomy" id="1094558"/>
    <lineage>
        <taxon>Bacteria</taxon>
        <taxon>Pseudomonadati</taxon>
        <taxon>Pseudomonadota</taxon>
        <taxon>Alphaproteobacteria</taxon>
        <taxon>Hyphomicrobiales</taxon>
        <taxon>Bartonellaceae</taxon>
        <taxon>Bartonella</taxon>
    </lineage>
</organism>
<dbReference type="PATRIC" id="fig|1094558.3.peg.838"/>
<accession>J0ZP59</accession>
<evidence type="ECO:0000313" key="1">
    <source>
        <dbReference type="EMBL" id="EJF90363.1"/>
    </source>
</evidence>
<dbReference type="HOGENOM" id="CLU_1537088_0_0_5"/>
<reference evidence="1 2" key="1">
    <citation type="submission" date="2012-03" db="EMBL/GenBank/DDBJ databases">
        <title>The Genome Sequence of Bartonella tamiae Th239.</title>
        <authorList>
            <consortium name="The Broad Institute Genome Sequencing Platform"/>
            <consortium name="The Broad Institute Genome Sequencing Center for Infectious Disease"/>
            <person name="Feldgarden M."/>
            <person name="Kirby J."/>
            <person name="Kosoy M."/>
            <person name="Birtles R."/>
            <person name="Probert W.S."/>
            <person name="Chiaraviglio L."/>
            <person name="Young S.K."/>
            <person name="Zeng Q."/>
            <person name="Gargeya S."/>
            <person name="Fitzgerald M."/>
            <person name="Haas B."/>
            <person name="Abouelleil A."/>
            <person name="Alvarado L."/>
            <person name="Arachchi H.M."/>
            <person name="Berlin A."/>
            <person name="Chapman S.B."/>
            <person name="Gearin G."/>
            <person name="Goldberg J."/>
            <person name="Griggs A."/>
            <person name="Gujja S."/>
            <person name="Hansen M."/>
            <person name="Heiman D."/>
            <person name="Howarth C."/>
            <person name="Larimer J."/>
            <person name="Lui A."/>
            <person name="MacDonald P.J.P."/>
            <person name="McCowen C."/>
            <person name="Montmayeur A."/>
            <person name="Murphy C."/>
            <person name="Neiman D."/>
            <person name="Pearson M."/>
            <person name="Priest M."/>
            <person name="Roberts A."/>
            <person name="Saif S."/>
            <person name="Shea T."/>
            <person name="Sisk P."/>
            <person name="Stolte C."/>
            <person name="Sykes S."/>
            <person name="Wortman J."/>
            <person name="Nusbaum C."/>
            <person name="Birren B."/>
        </authorList>
    </citation>
    <scope>NUCLEOTIDE SEQUENCE [LARGE SCALE GENOMIC DNA]</scope>
    <source>
        <strain evidence="1 2">Th239</strain>
    </source>
</reference>
<keyword evidence="2" id="KW-1185">Reference proteome</keyword>
<dbReference type="OrthoDB" id="7926522at2"/>
<dbReference type="Proteomes" id="UP000008952">
    <property type="component" value="Unassembled WGS sequence"/>
</dbReference>
<name>J0ZP59_9HYPH</name>
<dbReference type="eggNOG" id="ENOG503322C">
    <property type="taxonomic scope" value="Bacteria"/>
</dbReference>
<gene>
    <name evidence="1" type="ORF">ME5_00764</name>
</gene>
<evidence type="ECO:0000313" key="2">
    <source>
        <dbReference type="Proteomes" id="UP000008952"/>
    </source>
</evidence>
<protein>
    <submittedName>
        <fullName evidence="1">Uncharacterized protein</fullName>
    </submittedName>
</protein>
<comment type="caution">
    <text evidence="1">The sequence shown here is derived from an EMBL/GenBank/DDBJ whole genome shotgun (WGS) entry which is preliminary data.</text>
</comment>
<dbReference type="AlphaFoldDB" id="J0ZP59"/>
<dbReference type="EMBL" id="AIMB01000007">
    <property type="protein sequence ID" value="EJF90363.1"/>
    <property type="molecule type" value="Genomic_DNA"/>
</dbReference>